<dbReference type="Proteomes" id="UP001219355">
    <property type="component" value="Chromosome 4"/>
</dbReference>
<evidence type="ECO:0000313" key="3">
    <source>
        <dbReference type="Proteomes" id="UP001219355"/>
    </source>
</evidence>
<dbReference type="AlphaFoldDB" id="A0AAF0DLS4"/>
<protein>
    <submittedName>
        <fullName evidence="2">Uncharacterized protein</fullName>
    </submittedName>
</protein>
<evidence type="ECO:0000256" key="1">
    <source>
        <dbReference type="SAM" id="MobiDB-lite"/>
    </source>
</evidence>
<gene>
    <name evidence="2" type="ORF">PRK78_006271</name>
</gene>
<sequence>MSQPSSALCSQTSKADPKPSATSAAKAKPWLGPAPRVEKKGLYIFLWDTGTKGKFHWGLFIALSESSGIVFHQVVVAGGKNQLHLLMEKEDVLTSEGLLAALKIGEIEDINDEWIKAVEYCVRSAQVDSSYFEFTCRTWVLAVIYELADGGFIWLDPDWSKIWYIEEEAARLARDAVAVEMQIVSQSQMIAL</sequence>
<feature type="region of interest" description="Disordered" evidence="1">
    <location>
        <begin position="1"/>
        <end position="27"/>
    </location>
</feature>
<proteinExistence type="predicted"/>
<name>A0AAF0DLS4_9EURO</name>
<feature type="compositionally biased region" description="Low complexity" evidence="1">
    <location>
        <begin position="18"/>
        <end position="27"/>
    </location>
</feature>
<keyword evidence="3" id="KW-1185">Reference proteome</keyword>
<accession>A0AAF0DLS4</accession>
<organism evidence="2 3">
    <name type="scientific">Emydomyces testavorans</name>
    <dbReference type="NCBI Taxonomy" id="2070801"/>
    <lineage>
        <taxon>Eukaryota</taxon>
        <taxon>Fungi</taxon>
        <taxon>Dikarya</taxon>
        <taxon>Ascomycota</taxon>
        <taxon>Pezizomycotina</taxon>
        <taxon>Eurotiomycetes</taxon>
        <taxon>Eurotiomycetidae</taxon>
        <taxon>Onygenales</taxon>
        <taxon>Nannizziopsiaceae</taxon>
        <taxon>Emydomyces</taxon>
    </lineage>
</organism>
<reference evidence="2" key="1">
    <citation type="submission" date="2023-03" db="EMBL/GenBank/DDBJ databases">
        <title>Emydomyces testavorans Genome Sequence.</title>
        <authorList>
            <person name="Hoyer L."/>
        </authorList>
    </citation>
    <scope>NUCLEOTIDE SEQUENCE</scope>
    <source>
        <strain evidence="2">16-2883</strain>
    </source>
</reference>
<evidence type="ECO:0000313" key="2">
    <source>
        <dbReference type="EMBL" id="WEW60783.1"/>
    </source>
</evidence>
<dbReference type="EMBL" id="CP120630">
    <property type="protein sequence ID" value="WEW60783.1"/>
    <property type="molecule type" value="Genomic_DNA"/>
</dbReference>
<feature type="compositionally biased region" description="Polar residues" evidence="1">
    <location>
        <begin position="1"/>
        <end position="12"/>
    </location>
</feature>